<keyword evidence="2" id="KW-1185">Reference proteome</keyword>
<reference evidence="1 2" key="1">
    <citation type="journal article" date="2022" name="Plant J.">
        <title>Chromosome-level genome of Camellia lanceoleosa provides a valuable resource for understanding genome evolution and self-incompatibility.</title>
        <authorList>
            <person name="Gong W."/>
            <person name="Xiao S."/>
            <person name="Wang L."/>
            <person name="Liao Z."/>
            <person name="Chang Y."/>
            <person name="Mo W."/>
            <person name="Hu G."/>
            <person name="Li W."/>
            <person name="Zhao G."/>
            <person name="Zhu H."/>
            <person name="Hu X."/>
            <person name="Ji K."/>
            <person name="Xiang X."/>
            <person name="Song Q."/>
            <person name="Yuan D."/>
            <person name="Jin S."/>
            <person name="Zhang L."/>
        </authorList>
    </citation>
    <scope>NUCLEOTIDE SEQUENCE [LARGE SCALE GENOMIC DNA]</scope>
    <source>
        <strain evidence="1">SQ_2022a</strain>
    </source>
</reference>
<organism evidence="1 2">
    <name type="scientific">Camellia lanceoleosa</name>
    <dbReference type="NCBI Taxonomy" id="1840588"/>
    <lineage>
        <taxon>Eukaryota</taxon>
        <taxon>Viridiplantae</taxon>
        <taxon>Streptophyta</taxon>
        <taxon>Embryophyta</taxon>
        <taxon>Tracheophyta</taxon>
        <taxon>Spermatophyta</taxon>
        <taxon>Magnoliopsida</taxon>
        <taxon>eudicotyledons</taxon>
        <taxon>Gunneridae</taxon>
        <taxon>Pentapetalae</taxon>
        <taxon>asterids</taxon>
        <taxon>Ericales</taxon>
        <taxon>Theaceae</taxon>
        <taxon>Camellia</taxon>
    </lineage>
</organism>
<comment type="caution">
    <text evidence="1">The sequence shown here is derived from an EMBL/GenBank/DDBJ whole genome shotgun (WGS) entry which is preliminary data.</text>
</comment>
<dbReference type="Proteomes" id="UP001060215">
    <property type="component" value="Chromosome 15"/>
</dbReference>
<name>A0ACC0FFF3_9ERIC</name>
<protein>
    <submittedName>
        <fullName evidence="1">Uncharacterized protein</fullName>
    </submittedName>
</protein>
<sequence length="636" mass="71909">MTLVYFFVIITVLRGQYGNNVNRSFIQFITDSSEQRKRKTTSLSLSLSLLTFSLYSSVLKTREMDADERLTALKKAYADIILNTAKEAAARIMVSERKALRFQQELNVTKQQGLQMLLRLKQMLDSKANEAEMTYLSQQRKIGELEGQLQGAEDRDIVKDLREELREVQAQLERVRSNKLQHTSECDTATQEQTSQENGFNTSQSFIFPPPASRLESFTTSDMKNSAFSQKNEVYKSYNGNDFRNGNSYIGRPDLPSTSEDNRLNTSQSIILPPPESQLESFTASDMKSSTFNKKHEVYKCHSTNDFHMGNSHVSKPNLPSIILRSKEPELYRNRRTQRIRAFEEKLMAGELSFSQTIDDVNYETSNREDGEREGICKTPTHKADNICSTEKKDVAQADSSWHQVKVKSFRKRRRATRYTRNKTPSSRYLSNQVLKRVQNYDGTEANFVNNNVQSGGDPSNMAPRLSADTTENGTLLGCTEITESDAEFVEVGSVQNTMNKDEVSTDKLLLLRSESGSAESSGVPICGMGIEKVDVPVVNSETKTPGTPSGIPYNHVADRVIKYTFQRKRKKESLSSSDGNAALEECILKKKTADKQNGSLEMEKSSSITESSRDSRRLAQVARQLISLSEKKWWQ</sequence>
<dbReference type="EMBL" id="CM045772">
    <property type="protein sequence ID" value="KAI7986842.1"/>
    <property type="molecule type" value="Genomic_DNA"/>
</dbReference>
<proteinExistence type="predicted"/>
<evidence type="ECO:0000313" key="1">
    <source>
        <dbReference type="EMBL" id="KAI7986842.1"/>
    </source>
</evidence>
<gene>
    <name evidence="1" type="ORF">LOK49_LG14G00844</name>
</gene>
<accession>A0ACC0FFF3</accession>
<evidence type="ECO:0000313" key="2">
    <source>
        <dbReference type="Proteomes" id="UP001060215"/>
    </source>
</evidence>